<accession>A0ACB6Z1U7</accession>
<dbReference type="EMBL" id="MU118196">
    <property type="protein sequence ID" value="KAF9643675.1"/>
    <property type="molecule type" value="Genomic_DNA"/>
</dbReference>
<evidence type="ECO:0000313" key="2">
    <source>
        <dbReference type="Proteomes" id="UP000886501"/>
    </source>
</evidence>
<comment type="caution">
    <text evidence="1">The sequence shown here is derived from an EMBL/GenBank/DDBJ whole genome shotgun (WGS) entry which is preliminary data.</text>
</comment>
<gene>
    <name evidence="1" type="ORF">BDM02DRAFT_1372975</name>
</gene>
<evidence type="ECO:0000313" key="1">
    <source>
        <dbReference type="EMBL" id="KAF9643675.1"/>
    </source>
</evidence>
<reference evidence="1" key="2">
    <citation type="journal article" date="2020" name="Nat. Commun.">
        <title>Large-scale genome sequencing of mycorrhizal fungi provides insights into the early evolution of symbiotic traits.</title>
        <authorList>
            <person name="Miyauchi S."/>
            <person name="Kiss E."/>
            <person name="Kuo A."/>
            <person name="Drula E."/>
            <person name="Kohler A."/>
            <person name="Sanchez-Garcia M."/>
            <person name="Morin E."/>
            <person name="Andreopoulos B."/>
            <person name="Barry K.W."/>
            <person name="Bonito G."/>
            <person name="Buee M."/>
            <person name="Carver A."/>
            <person name="Chen C."/>
            <person name="Cichocki N."/>
            <person name="Clum A."/>
            <person name="Culley D."/>
            <person name="Crous P.W."/>
            <person name="Fauchery L."/>
            <person name="Girlanda M."/>
            <person name="Hayes R.D."/>
            <person name="Keri Z."/>
            <person name="LaButti K."/>
            <person name="Lipzen A."/>
            <person name="Lombard V."/>
            <person name="Magnuson J."/>
            <person name="Maillard F."/>
            <person name="Murat C."/>
            <person name="Nolan M."/>
            <person name="Ohm R.A."/>
            <person name="Pangilinan J."/>
            <person name="Pereira M.F."/>
            <person name="Perotto S."/>
            <person name="Peter M."/>
            <person name="Pfister S."/>
            <person name="Riley R."/>
            <person name="Sitrit Y."/>
            <person name="Stielow J.B."/>
            <person name="Szollosi G."/>
            <person name="Zifcakova L."/>
            <person name="Stursova M."/>
            <person name="Spatafora J.W."/>
            <person name="Tedersoo L."/>
            <person name="Vaario L.M."/>
            <person name="Yamada A."/>
            <person name="Yan M."/>
            <person name="Wang P."/>
            <person name="Xu J."/>
            <person name="Bruns T."/>
            <person name="Baldrian P."/>
            <person name="Vilgalys R."/>
            <person name="Dunand C."/>
            <person name="Henrissat B."/>
            <person name="Grigoriev I.V."/>
            <person name="Hibbett D."/>
            <person name="Nagy L.G."/>
            <person name="Martin F.M."/>
        </authorList>
    </citation>
    <scope>NUCLEOTIDE SEQUENCE</scope>
    <source>
        <strain evidence="1">P2</strain>
    </source>
</reference>
<dbReference type="Proteomes" id="UP000886501">
    <property type="component" value="Unassembled WGS sequence"/>
</dbReference>
<reference evidence="1" key="1">
    <citation type="submission" date="2019-10" db="EMBL/GenBank/DDBJ databases">
        <authorList>
            <consortium name="DOE Joint Genome Institute"/>
            <person name="Kuo A."/>
            <person name="Miyauchi S."/>
            <person name="Kiss E."/>
            <person name="Drula E."/>
            <person name="Kohler A."/>
            <person name="Sanchez-Garcia M."/>
            <person name="Andreopoulos B."/>
            <person name="Barry K.W."/>
            <person name="Bonito G."/>
            <person name="Buee M."/>
            <person name="Carver A."/>
            <person name="Chen C."/>
            <person name="Cichocki N."/>
            <person name="Clum A."/>
            <person name="Culley D."/>
            <person name="Crous P.W."/>
            <person name="Fauchery L."/>
            <person name="Girlanda M."/>
            <person name="Hayes R."/>
            <person name="Keri Z."/>
            <person name="Labutti K."/>
            <person name="Lipzen A."/>
            <person name="Lombard V."/>
            <person name="Magnuson J."/>
            <person name="Maillard F."/>
            <person name="Morin E."/>
            <person name="Murat C."/>
            <person name="Nolan M."/>
            <person name="Ohm R."/>
            <person name="Pangilinan J."/>
            <person name="Pereira M."/>
            <person name="Perotto S."/>
            <person name="Peter M."/>
            <person name="Riley R."/>
            <person name="Sitrit Y."/>
            <person name="Stielow B."/>
            <person name="Szollosi G."/>
            <person name="Zifcakova L."/>
            <person name="Stursova M."/>
            <person name="Spatafora J.W."/>
            <person name="Tedersoo L."/>
            <person name="Vaario L.-M."/>
            <person name="Yamada A."/>
            <person name="Yan M."/>
            <person name="Wang P."/>
            <person name="Xu J."/>
            <person name="Bruns T."/>
            <person name="Baldrian P."/>
            <person name="Vilgalys R."/>
            <person name="Henrissat B."/>
            <person name="Grigoriev I.V."/>
            <person name="Hibbett D."/>
            <person name="Nagy L.G."/>
            <person name="Martin F.M."/>
        </authorList>
    </citation>
    <scope>NUCLEOTIDE SEQUENCE</scope>
    <source>
        <strain evidence="1">P2</strain>
    </source>
</reference>
<organism evidence="1 2">
    <name type="scientific">Thelephora ganbajun</name>
    <name type="common">Ganba fungus</name>
    <dbReference type="NCBI Taxonomy" id="370292"/>
    <lineage>
        <taxon>Eukaryota</taxon>
        <taxon>Fungi</taxon>
        <taxon>Dikarya</taxon>
        <taxon>Basidiomycota</taxon>
        <taxon>Agaricomycotina</taxon>
        <taxon>Agaricomycetes</taxon>
        <taxon>Thelephorales</taxon>
        <taxon>Thelephoraceae</taxon>
        <taxon>Thelephora</taxon>
    </lineage>
</organism>
<protein>
    <submittedName>
        <fullName evidence="1">Uncharacterized protein</fullName>
    </submittedName>
</protein>
<keyword evidence="2" id="KW-1185">Reference proteome</keyword>
<proteinExistence type="predicted"/>
<name>A0ACB6Z1U7_THEGA</name>
<sequence>MGVNMDLVLGPIVLAVVVNAVLYGTCVVQWYTYWISGFKDPWHTKVLIYWVMFLDTFHTCATVWMLWSFTVDNFGNLAIFAHLPWAYPTTPIFIALASMPVQWFLAYRIKVLSHSWIVFGGICLLSLAQGGCGIAGGILATLISNVADFKILIPVATSWLGIAVFTDVLITAALFFYLRRSKTGFSKTDTIIERLIRTAIETAAVGAIFCIIDVIVFATKGDTNLHFFFALPQGRIYTNTLMLTLNSRSGLREHLHSNDPQSISLAVRSCGGNEVRD</sequence>